<dbReference type="RefSeq" id="WP_135203602.1">
    <property type="nucleotide sequence ID" value="NZ_SPVG01000212.1"/>
</dbReference>
<reference evidence="2 3" key="1">
    <citation type="submission" date="2019-03" db="EMBL/GenBank/DDBJ databases">
        <title>Draft Genome Sequence of Duganella callidus sp. nov., a Novel Duganella Species Isolated from Cultivated Soil.</title>
        <authorList>
            <person name="Raths R."/>
            <person name="Peta V."/>
            <person name="Bucking H."/>
        </authorList>
    </citation>
    <scope>NUCLEOTIDE SEQUENCE [LARGE SCALE GENOMIC DNA]</scope>
    <source>
        <strain evidence="2 3">DN04</strain>
    </source>
</reference>
<sequence>MSAEIFGVLISGSVALLVSLVTPLGQKYIARTNREAESEKVSARYREPLMQAAADLQSRLYNILARGFFEAFYVHGDERERAYAVNNTVYLFAQYFAWVEAVREEIQFIDLKDNVKTRDLSRKLGGIYSLMQTNDYGKTLRVFAGEQRAMGERMLLVADGRRCIGYGEFLNKSSLSDDPLFQHLIADVTSLAEGKAEARQRMLKLQSALIGLLNEMDPDCIRFPAAERSRLLAD</sequence>
<protein>
    <submittedName>
        <fullName evidence="2">Uncharacterized protein</fullName>
    </submittedName>
</protein>
<dbReference type="OrthoDB" id="7593068at2"/>
<feature type="transmembrane region" description="Helical" evidence="1">
    <location>
        <begin position="6"/>
        <end position="25"/>
    </location>
</feature>
<dbReference type="Proteomes" id="UP000297729">
    <property type="component" value="Unassembled WGS sequence"/>
</dbReference>
<organism evidence="2 3">
    <name type="scientific">Duganella callida</name>
    <dbReference type="NCBI Taxonomy" id="2561932"/>
    <lineage>
        <taxon>Bacteria</taxon>
        <taxon>Pseudomonadati</taxon>
        <taxon>Pseudomonadota</taxon>
        <taxon>Betaproteobacteria</taxon>
        <taxon>Burkholderiales</taxon>
        <taxon>Oxalobacteraceae</taxon>
        <taxon>Telluria group</taxon>
        <taxon>Duganella</taxon>
    </lineage>
</organism>
<evidence type="ECO:0000313" key="3">
    <source>
        <dbReference type="Proteomes" id="UP000297729"/>
    </source>
</evidence>
<proteinExistence type="predicted"/>
<evidence type="ECO:0000313" key="2">
    <source>
        <dbReference type="EMBL" id="TFW17125.1"/>
    </source>
</evidence>
<keyword evidence="1" id="KW-0472">Membrane</keyword>
<keyword evidence="1" id="KW-0812">Transmembrane</keyword>
<gene>
    <name evidence="2" type="ORF">E4L98_21565</name>
</gene>
<keyword evidence="1" id="KW-1133">Transmembrane helix</keyword>
<evidence type="ECO:0000256" key="1">
    <source>
        <dbReference type="SAM" id="Phobius"/>
    </source>
</evidence>
<dbReference type="EMBL" id="SPVG01000212">
    <property type="protein sequence ID" value="TFW17125.1"/>
    <property type="molecule type" value="Genomic_DNA"/>
</dbReference>
<dbReference type="AlphaFoldDB" id="A0A4Y9SAE4"/>
<accession>A0A4Y9SAE4</accession>
<comment type="caution">
    <text evidence="2">The sequence shown here is derived from an EMBL/GenBank/DDBJ whole genome shotgun (WGS) entry which is preliminary data.</text>
</comment>
<name>A0A4Y9SAE4_9BURK</name>
<keyword evidence="3" id="KW-1185">Reference proteome</keyword>